<dbReference type="Gene3D" id="1.10.10.10">
    <property type="entry name" value="Winged helix-like DNA-binding domain superfamily/Winged helix DNA-binding domain"/>
    <property type="match status" value="1"/>
</dbReference>
<dbReference type="RefSeq" id="WP_382166071.1">
    <property type="nucleotide sequence ID" value="NZ_JBHTBR010000002.1"/>
</dbReference>
<evidence type="ECO:0000256" key="2">
    <source>
        <dbReference type="ARBA" id="ARBA00023015"/>
    </source>
</evidence>
<evidence type="ECO:0000259" key="7">
    <source>
        <dbReference type="Pfam" id="PF04542"/>
    </source>
</evidence>
<dbReference type="InterPro" id="IPR013249">
    <property type="entry name" value="RNA_pol_sigma70_r4_t2"/>
</dbReference>
<proteinExistence type="inferred from homology"/>
<evidence type="ECO:0000256" key="3">
    <source>
        <dbReference type="ARBA" id="ARBA00023082"/>
    </source>
</evidence>
<dbReference type="InterPro" id="IPR000838">
    <property type="entry name" value="RNA_pol_sigma70_ECF_CS"/>
</dbReference>
<dbReference type="EMBL" id="JBHTBR010000002">
    <property type="protein sequence ID" value="MFC7290866.1"/>
    <property type="molecule type" value="Genomic_DNA"/>
</dbReference>
<comment type="similarity">
    <text evidence="1 6">Belongs to the sigma-70 factor family. ECF subfamily.</text>
</comment>
<dbReference type="InterPro" id="IPR036388">
    <property type="entry name" value="WH-like_DNA-bd_sf"/>
</dbReference>
<protein>
    <recommendedName>
        <fullName evidence="6">RNA polymerase sigma factor</fullName>
    </recommendedName>
</protein>
<dbReference type="PROSITE" id="PS01063">
    <property type="entry name" value="SIGMA70_ECF"/>
    <property type="match status" value="1"/>
</dbReference>
<dbReference type="Proteomes" id="UP001596492">
    <property type="component" value="Unassembled WGS sequence"/>
</dbReference>
<organism evidence="9 10">
    <name type="scientific">Hirschia litorea</name>
    <dbReference type="NCBI Taxonomy" id="1199156"/>
    <lineage>
        <taxon>Bacteria</taxon>
        <taxon>Pseudomonadati</taxon>
        <taxon>Pseudomonadota</taxon>
        <taxon>Alphaproteobacteria</taxon>
        <taxon>Hyphomonadales</taxon>
        <taxon>Hyphomonadaceae</taxon>
        <taxon>Hirschia</taxon>
    </lineage>
</organism>
<evidence type="ECO:0000256" key="1">
    <source>
        <dbReference type="ARBA" id="ARBA00010641"/>
    </source>
</evidence>
<gene>
    <name evidence="9" type="ORF">ACFQS8_04515</name>
</gene>
<evidence type="ECO:0000259" key="8">
    <source>
        <dbReference type="Pfam" id="PF08281"/>
    </source>
</evidence>
<keyword evidence="2 6" id="KW-0805">Transcription regulation</keyword>
<comment type="caution">
    <text evidence="9">The sequence shown here is derived from an EMBL/GenBank/DDBJ whole genome shotgun (WGS) entry which is preliminary data.</text>
</comment>
<dbReference type="InterPro" id="IPR007627">
    <property type="entry name" value="RNA_pol_sigma70_r2"/>
</dbReference>
<dbReference type="Pfam" id="PF04542">
    <property type="entry name" value="Sigma70_r2"/>
    <property type="match status" value="1"/>
</dbReference>
<reference evidence="10" key="1">
    <citation type="journal article" date="2019" name="Int. J. Syst. Evol. Microbiol.">
        <title>The Global Catalogue of Microorganisms (GCM) 10K type strain sequencing project: providing services to taxonomists for standard genome sequencing and annotation.</title>
        <authorList>
            <consortium name="The Broad Institute Genomics Platform"/>
            <consortium name="The Broad Institute Genome Sequencing Center for Infectious Disease"/>
            <person name="Wu L."/>
            <person name="Ma J."/>
        </authorList>
    </citation>
    <scope>NUCLEOTIDE SEQUENCE [LARGE SCALE GENOMIC DNA]</scope>
    <source>
        <strain evidence="10">CCUG 51308</strain>
    </source>
</reference>
<feature type="domain" description="RNA polymerase sigma-70 region 2" evidence="7">
    <location>
        <begin position="26"/>
        <end position="91"/>
    </location>
</feature>
<evidence type="ECO:0000256" key="6">
    <source>
        <dbReference type="RuleBase" id="RU000716"/>
    </source>
</evidence>
<dbReference type="PANTHER" id="PTHR43133:SF8">
    <property type="entry name" value="RNA POLYMERASE SIGMA FACTOR HI_1459-RELATED"/>
    <property type="match status" value="1"/>
</dbReference>
<dbReference type="SUPFAM" id="SSF88659">
    <property type="entry name" value="Sigma3 and sigma4 domains of RNA polymerase sigma factors"/>
    <property type="match status" value="1"/>
</dbReference>
<dbReference type="Pfam" id="PF08281">
    <property type="entry name" value="Sigma70_r4_2"/>
    <property type="match status" value="1"/>
</dbReference>
<sequence>MQTDAVSDDELVEKVGRGDRQAASVLVRRHSQRVLNISRRMLGNEAEAEDVTQDVFLKVWKSAVRWVPGEAKFTTWLHRVTMNACLDKLRKPRMGNMDVVPETVDEAATPAEELETKSRSNMLKIAMQDLPERQRAALALCYFEDVSNIEAAGILEVSVDALESLLARGRRALKQALMANKDELLVANPQGRASGFEQ</sequence>
<keyword evidence="10" id="KW-1185">Reference proteome</keyword>
<dbReference type="InterPro" id="IPR039425">
    <property type="entry name" value="RNA_pol_sigma-70-like"/>
</dbReference>
<name>A0ABW2IJ29_9PROT</name>
<keyword evidence="3 6" id="KW-0731">Sigma factor</keyword>
<dbReference type="PANTHER" id="PTHR43133">
    <property type="entry name" value="RNA POLYMERASE ECF-TYPE SIGMA FACTO"/>
    <property type="match status" value="1"/>
</dbReference>
<dbReference type="Gene3D" id="1.10.1740.10">
    <property type="match status" value="1"/>
</dbReference>
<dbReference type="NCBIfam" id="NF004113">
    <property type="entry name" value="PRK05602.1"/>
    <property type="match status" value="1"/>
</dbReference>
<accession>A0ABW2IJ29</accession>
<feature type="domain" description="RNA polymerase sigma factor 70 region 4 type 2" evidence="8">
    <location>
        <begin position="126"/>
        <end position="173"/>
    </location>
</feature>
<dbReference type="InterPro" id="IPR013324">
    <property type="entry name" value="RNA_pol_sigma_r3/r4-like"/>
</dbReference>
<evidence type="ECO:0000313" key="9">
    <source>
        <dbReference type="EMBL" id="MFC7290866.1"/>
    </source>
</evidence>
<keyword evidence="5 6" id="KW-0804">Transcription</keyword>
<dbReference type="SUPFAM" id="SSF88946">
    <property type="entry name" value="Sigma2 domain of RNA polymerase sigma factors"/>
    <property type="match status" value="1"/>
</dbReference>
<evidence type="ECO:0000256" key="5">
    <source>
        <dbReference type="ARBA" id="ARBA00023163"/>
    </source>
</evidence>
<evidence type="ECO:0000256" key="4">
    <source>
        <dbReference type="ARBA" id="ARBA00023125"/>
    </source>
</evidence>
<dbReference type="InterPro" id="IPR014284">
    <property type="entry name" value="RNA_pol_sigma-70_dom"/>
</dbReference>
<keyword evidence="4 6" id="KW-0238">DNA-binding</keyword>
<dbReference type="NCBIfam" id="TIGR02937">
    <property type="entry name" value="sigma70-ECF"/>
    <property type="match status" value="1"/>
</dbReference>
<evidence type="ECO:0000313" key="10">
    <source>
        <dbReference type="Proteomes" id="UP001596492"/>
    </source>
</evidence>
<dbReference type="InterPro" id="IPR013325">
    <property type="entry name" value="RNA_pol_sigma_r2"/>
</dbReference>